<keyword evidence="8" id="KW-0406">Ion transport</keyword>
<dbReference type="VEuPathDB" id="VectorBase:ISCI002894"/>
<evidence type="ECO:0000256" key="1">
    <source>
        <dbReference type="ARBA" id="ARBA00004651"/>
    </source>
</evidence>
<dbReference type="Gene3D" id="1.20.1730.10">
    <property type="entry name" value="Sodium/glucose cotransporter"/>
    <property type="match status" value="1"/>
</dbReference>
<dbReference type="Pfam" id="PF00474">
    <property type="entry name" value="SSF"/>
    <property type="match status" value="1"/>
</dbReference>
<gene>
    <name evidence="13" type="ORF">IscW_ISCW002894</name>
</gene>
<dbReference type="VEuPathDB" id="VectorBase:ISCP_023960"/>
<evidence type="ECO:0000313" key="13">
    <source>
        <dbReference type="EMBL" id="EEC04208.1"/>
    </source>
</evidence>
<dbReference type="VEuPathDB" id="VectorBase:ISCW002894"/>
<dbReference type="InterPro" id="IPR038377">
    <property type="entry name" value="Na/Glc_symporter_sf"/>
</dbReference>
<evidence type="ECO:0000256" key="11">
    <source>
        <dbReference type="RuleBase" id="RU362091"/>
    </source>
</evidence>
<evidence type="ECO:0000256" key="9">
    <source>
        <dbReference type="ARBA" id="ARBA00023136"/>
    </source>
</evidence>
<evidence type="ECO:0000256" key="8">
    <source>
        <dbReference type="ARBA" id="ARBA00023065"/>
    </source>
</evidence>
<comment type="similarity">
    <text evidence="2 11">Belongs to the sodium:solute symporter (SSF) (TC 2.A.21) family.</text>
</comment>
<dbReference type="InterPro" id="IPR001734">
    <property type="entry name" value="Na/solute_symporter"/>
</dbReference>
<evidence type="ECO:0000256" key="3">
    <source>
        <dbReference type="ARBA" id="ARBA00022448"/>
    </source>
</evidence>
<evidence type="ECO:0000256" key="5">
    <source>
        <dbReference type="ARBA" id="ARBA00022692"/>
    </source>
</evidence>
<dbReference type="GO" id="GO:0006814">
    <property type="term" value="P:sodium ion transport"/>
    <property type="evidence" value="ECO:0007669"/>
    <property type="project" value="UniProtKB-KW"/>
</dbReference>
<dbReference type="AlphaFoldDB" id="B7PC86"/>
<dbReference type="PANTHER" id="PTHR42985:SF40">
    <property type="entry name" value="LD47995P-RELATED"/>
    <property type="match status" value="1"/>
</dbReference>
<name>B7PC86_IXOSC</name>
<dbReference type="EMBL" id="ABJB010387714">
    <property type="status" value="NOT_ANNOTATED_CDS"/>
    <property type="molecule type" value="Genomic_DNA"/>
</dbReference>
<evidence type="ECO:0000256" key="7">
    <source>
        <dbReference type="ARBA" id="ARBA00023053"/>
    </source>
</evidence>
<dbReference type="PANTHER" id="PTHR42985">
    <property type="entry name" value="SODIUM-COUPLED MONOCARBOXYLATE TRANSPORTER"/>
    <property type="match status" value="1"/>
</dbReference>
<feature type="transmembrane region" description="Helical" evidence="12">
    <location>
        <begin position="6"/>
        <end position="25"/>
    </location>
</feature>
<keyword evidence="15" id="KW-1185">Reference proteome</keyword>
<dbReference type="HOGENOM" id="CLU_018808_7_1_1"/>
<dbReference type="Proteomes" id="UP000001555">
    <property type="component" value="Unassembled WGS sequence"/>
</dbReference>
<keyword evidence="7" id="KW-0915">Sodium</keyword>
<dbReference type="EnsemblMetazoa" id="ISCW002894-RA">
    <property type="protein sequence ID" value="ISCW002894-PA"/>
    <property type="gene ID" value="ISCW002894"/>
</dbReference>
<dbReference type="InterPro" id="IPR051163">
    <property type="entry name" value="Sodium:Solute_Symporter_SSF"/>
</dbReference>
<feature type="transmembrane region" description="Helical" evidence="12">
    <location>
        <begin position="79"/>
        <end position="100"/>
    </location>
</feature>
<evidence type="ECO:0000256" key="10">
    <source>
        <dbReference type="ARBA" id="ARBA00023201"/>
    </source>
</evidence>
<dbReference type="PROSITE" id="PS50283">
    <property type="entry name" value="NA_SOLUT_SYMP_3"/>
    <property type="match status" value="1"/>
</dbReference>
<dbReference type="GO" id="GO:0022857">
    <property type="term" value="F:transmembrane transporter activity"/>
    <property type="evidence" value="ECO:0007669"/>
    <property type="project" value="InterPro"/>
</dbReference>
<dbReference type="InParanoid" id="B7PC86"/>
<dbReference type="EMBL" id="DS682318">
    <property type="protein sequence ID" value="EEC04208.1"/>
    <property type="molecule type" value="Genomic_DNA"/>
</dbReference>
<reference evidence="13 15" key="1">
    <citation type="submission" date="2008-03" db="EMBL/GenBank/DDBJ databases">
        <title>Annotation of Ixodes scapularis.</title>
        <authorList>
            <consortium name="Ixodes scapularis Genome Project Consortium"/>
            <person name="Caler E."/>
            <person name="Hannick L.I."/>
            <person name="Bidwell S."/>
            <person name="Joardar V."/>
            <person name="Thiagarajan M."/>
            <person name="Amedeo P."/>
            <person name="Galinsky K.J."/>
            <person name="Schobel S."/>
            <person name="Inman J."/>
            <person name="Hostetler J."/>
            <person name="Miller J."/>
            <person name="Hammond M."/>
            <person name="Megy K."/>
            <person name="Lawson D."/>
            <person name="Kodira C."/>
            <person name="Sutton G."/>
            <person name="Meyer J."/>
            <person name="Hill C.A."/>
            <person name="Birren B."/>
            <person name="Nene V."/>
            <person name="Collins F."/>
            <person name="Alarcon-Chaidez F."/>
            <person name="Wikel S."/>
            <person name="Strausberg R."/>
        </authorList>
    </citation>
    <scope>NUCLEOTIDE SEQUENCE [LARGE SCALE GENOMIC DNA]</scope>
    <source>
        <strain evidence="15">Wikel</strain>
        <strain evidence="13">Wikel colony</strain>
    </source>
</reference>
<evidence type="ECO:0000313" key="15">
    <source>
        <dbReference type="Proteomes" id="UP000001555"/>
    </source>
</evidence>
<comment type="subcellular location">
    <subcellularLocation>
        <location evidence="1">Cell membrane</location>
        <topology evidence="1">Multi-pass membrane protein</topology>
    </subcellularLocation>
</comment>
<evidence type="ECO:0000313" key="14">
    <source>
        <dbReference type="EnsemblMetazoa" id="ISCW002894-PA"/>
    </source>
</evidence>
<keyword evidence="10" id="KW-0739">Sodium transport</keyword>
<dbReference type="OrthoDB" id="6508424at2759"/>
<reference evidence="14" key="2">
    <citation type="submission" date="2020-05" db="UniProtKB">
        <authorList>
            <consortium name="EnsemblMetazoa"/>
        </authorList>
    </citation>
    <scope>IDENTIFICATION</scope>
    <source>
        <strain evidence="14">wikel</strain>
    </source>
</reference>
<keyword evidence="5 12" id="KW-0812">Transmembrane</keyword>
<keyword evidence="4" id="KW-1003">Cell membrane</keyword>
<evidence type="ECO:0000256" key="4">
    <source>
        <dbReference type="ARBA" id="ARBA00022475"/>
    </source>
</evidence>
<evidence type="ECO:0000256" key="2">
    <source>
        <dbReference type="ARBA" id="ARBA00006434"/>
    </source>
</evidence>
<evidence type="ECO:0000256" key="6">
    <source>
        <dbReference type="ARBA" id="ARBA00022989"/>
    </source>
</evidence>
<proteinExistence type="inferred from homology"/>
<organism>
    <name type="scientific">Ixodes scapularis</name>
    <name type="common">Black-legged tick</name>
    <name type="synonym">Deer tick</name>
    <dbReference type="NCBI Taxonomy" id="6945"/>
    <lineage>
        <taxon>Eukaryota</taxon>
        <taxon>Metazoa</taxon>
        <taxon>Ecdysozoa</taxon>
        <taxon>Arthropoda</taxon>
        <taxon>Chelicerata</taxon>
        <taxon>Arachnida</taxon>
        <taxon>Acari</taxon>
        <taxon>Parasitiformes</taxon>
        <taxon>Ixodida</taxon>
        <taxon>Ixodoidea</taxon>
        <taxon>Ixodidae</taxon>
        <taxon>Ixodinae</taxon>
        <taxon>Ixodes</taxon>
    </lineage>
</organism>
<keyword evidence="6 12" id="KW-1133">Transmembrane helix</keyword>
<feature type="transmembrane region" description="Helical" evidence="12">
    <location>
        <begin position="46"/>
        <end position="67"/>
    </location>
</feature>
<dbReference type="PaxDb" id="6945-B7PC86"/>
<dbReference type="GO" id="GO:0005886">
    <property type="term" value="C:plasma membrane"/>
    <property type="evidence" value="ECO:0007669"/>
    <property type="project" value="UniProtKB-SubCell"/>
</dbReference>
<evidence type="ECO:0000256" key="12">
    <source>
        <dbReference type="SAM" id="Phobius"/>
    </source>
</evidence>
<accession>B7PC86</accession>
<keyword evidence="9 12" id="KW-0472">Membrane</keyword>
<sequence length="123" mass="13251">MSLIIEYAVFGVLMAVNVAMGLYFTCRKARAQTTEEMFLGSRTLMVLPLAVSVVATVTSPTGIVAFAGHYCAYGLHLNWVNLGLVAVLPVTTHLIIPVLYKLRVTSVFEGTELADTSSRVAPC</sequence>
<keyword evidence="3" id="KW-0813">Transport</keyword>
<protein>
    <submittedName>
        <fullName evidence="13 14">Sodium-dependent multivitamin transporter, putative</fullName>
    </submittedName>
</protein>